<dbReference type="InterPro" id="IPR020849">
    <property type="entry name" value="Small_GTPase_Ras-type"/>
</dbReference>
<dbReference type="Gene3D" id="3.40.50.300">
    <property type="entry name" value="P-loop containing nucleotide triphosphate hydrolases"/>
    <property type="match status" value="1"/>
</dbReference>
<reference evidence="5" key="3">
    <citation type="submission" date="2025-04" db="UniProtKB">
        <authorList>
            <consortium name="RefSeq"/>
        </authorList>
    </citation>
    <scope>IDENTIFICATION</scope>
    <source>
        <strain evidence="5">CBS 304.34</strain>
    </source>
</reference>
<dbReference type="SMART" id="SM00175">
    <property type="entry name" value="RAB"/>
    <property type="match status" value="1"/>
</dbReference>
<dbReference type="GO" id="GO:0003924">
    <property type="term" value="F:GTPase activity"/>
    <property type="evidence" value="ECO:0007669"/>
    <property type="project" value="InterPro"/>
</dbReference>
<dbReference type="EMBL" id="MU003699">
    <property type="protein sequence ID" value="KAF2810712.1"/>
    <property type="molecule type" value="Genomic_DNA"/>
</dbReference>
<keyword evidence="2" id="KW-0342">GTP-binding</keyword>
<protein>
    <submittedName>
        <fullName evidence="3 5">P-loop containing nucleoside triphosphate hydrolase protein</fullName>
    </submittedName>
</protein>
<dbReference type="GeneID" id="54462891"/>
<accession>A0A6A6YPA7</accession>
<evidence type="ECO:0000256" key="1">
    <source>
        <dbReference type="ARBA" id="ARBA00022741"/>
    </source>
</evidence>
<dbReference type="GO" id="GO:0005525">
    <property type="term" value="F:GTP binding"/>
    <property type="evidence" value="ECO:0007669"/>
    <property type="project" value="UniProtKB-KW"/>
</dbReference>
<evidence type="ECO:0000256" key="2">
    <source>
        <dbReference type="ARBA" id="ARBA00023134"/>
    </source>
</evidence>
<sequence length="220" mass="24995">MTARIPTPPASPQEITIFVLGGNSTGKTRIIERYWLDEYKTQHCPLLESADPRMDRTIAGTRCMLTFVEIGIPQSWIRDPTEIYRQWESATTFPHAAMLVYSVSGRHTLEALQTIWPALKRYFDRGKCRVVEVVAAKSDDGGEVTIDEERAWAKQVGAAFGECSAREGKGVTEVVEKLVLGVLEEREREKEITSPQERTDDPNIRRSARMIKYLRHRICG</sequence>
<name>A0A6A6YPA7_9PEZI</name>
<keyword evidence="4" id="KW-1185">Reference proteome</keyword>
<dbReference type="RefSeq" id="XP_033577676.1">
    <property type="nucleotide sequence ID" value="XM_033721998.1"/>
</dbReference>
<proteinExistence type="predicted"/>
<dbReference type="GO" id="GO:0007165">
    <property type="term" value="P:signal transduction"/>
    <property type="evidence" value="ECO:0007669"/>
    <property type="project" value="InterPro"/>
</dbReference>
<dbReference type="PROSITE" id="PS51419">
    <property type="entry name" value="RAB"/>
    <property type="match status" value="1"/>
</dbReference>
<evidence type="ECO:0000313" key="3">
    <source>
        <dbReference type="EMBL" id="KAF2810712.1"/>
    </source>
</evidence>
<dbReference type="InterPro" id="IPR001806">
    <property type="entry name" value="Small_GTPase"/>
</dbReference>
<keyword evidence="1" id="KW-0547">Nucleotide-binding</keyword>
<dbReference type="Proteomes" id="UP000504636">
    <property type="component" value="Unplaced"/>
</dbReference>
<dbReference type="InterPro" id="IPR027417">
    <property type="entry name" value="P-loop_NTPase"/>
</dbReference>
<evidence type="ECO:0000313" key="5">
    <source>
        <dbReference type="RefSeq" id="XP_033577676.1"/>
    </source>
</evidence>
<dbReference type="SUPFAM" id="SSF52540">
    <property type="entry name" value="P-loop containing nucleoside triphosphate hydrolases"/>
    <property type="match status" value="1"/>
</dbReference>
<evidence type="ECO:0000313" key="4">
    <source>
        <dbReference type="Proteomes" id="UP000504636"/>
    </source>
</evidence>
<dbReference type="Pfam" id="PF00071">
    <property type="entry name" value="Ras"/>
    <property type="match status" value="1"/>
</dbReference>
<reference evidence="5" key="2">
    <citation type="submission" date="2020-04" db="EMBL/GenBank/DDBJ databases">
        <authorList>
            <consortium name="NCBI Genome Project"/>
        </authorList>
    </citation>
    <scope>NUCLEOTIDE SEQUENCE</scope>
    <source>
        <strain evidence="5">CBS 304.34</strain>
    </source>
</reference>
<dbReference type="AlphaFoldDB" id="A0A6A6YPA7"/>
<organism evidence="3">
    <name type="scientific">Mytilinidion resinicola</name>
    <dbReference type="NCBI Taxonomy" id="574789"/>
    <lineage>
        <taxon>Eukaryota</taxon>
        <taxon>Fungi</taxon>
        <taxon>Dikarya</taxon>
        <taxon>Ascomycota</taxon>
        <taxon>Pezizomycotina</taxon>
        <taxon>Dothideomycetes</taxon>
        <taxon>Pleosporomycetidae</taxon>
        <taxon>Mytilinidiales</taxon>
        <taxon>Mytilinidiaceae</taxon>
        <taxon>Mytilinidion</taxon>
    </lineage>
</organism>
<dbReference type="GO" id="GO:0016020">
    <property type="term" value="C:membrane"/>
    <property type="evidence" value="ECO:0007669"/>
    <property type="project" value="InterPro"/>
</dbReference>
<reference evidence="3 5" key="1">
    <citation type="journal article" date="2020" name="Stud. Mycol.">
        <title>101 Dothideomycetes genomes: a test case for predicting lifestyles and emergence of pathogens.</title>
        <authorList>
            <person name="Haridas S."/>
            <person name="Albert R."/>
            <person name="Binder M."/>
            <person name="Bloem J."/>
            <person name="Labutti K."/>
            <person name="Salamov A."/>
            <person name="Andreopoulos B."/>
            <person name="Baker S."/>
            <person name="Barry K."/>
            <person name="Bills G."/>
            <person name="Bluhm B."/>
            <person name="Cannon C."/>
            <person name="Castanera R."/>
            <person name="Culley D."/>
            <person name="Daum C."/>
            <person name="Ezra D."/>
            <person name="Gonzalez J."/>
            <person name="Henrissat B."/>
            <person name="Kuo A."/>
            <person name="Liang C."/>
            <person name="Lipzen A."/>
            <person name="Lutzoni F."/>
            <person name="Magnuson J."/>
            <person name="Mondo S."/>
            <person name="Nolan M."/>
            <person name="Ohm R."/>
            <person name="Pangilinan J."/>
            <person name="Park H.-J."/>
            <person name="Ramirez L."/>
            <person name="Alfaro M."/>
            <person name="Sun H."/>
            <person name="Tritt A."/>
            <person name="Yoshinaga Y."/>
            <person name="Zwiers L.-H."/>
            <person name="Turgeon B."/>
            <person name="Goodwin S."/>
            <person name="Spatafora J."/>
            <person name="Crous P."/>
            <person name="Grigoriev I."/>
        </authorList>
    </citation>
    <scope>NUCLEOTIDE SEQUENCE</scope>
    <source>
        <strain evidence="3 5">CBS 304.34</strain>
    </source>
</reference>
<dbReference type="OrthoDB" id="10376098at2759"/>
<keyword evidence="3 5" id="KW-0378">Hydrolase</keyword>
<dbReference type="PANTHER" id="PTHR24070">
    <property type="entry name" value="RAS, DI-RAS, AND RHEB FAMILY MEMBERS OF SMALL GTPASE SUPERFAMILY"/>
    <property type="match status" value="1"/>
</dbReference>
<gene>
    <name evidence="3 5" type="ORF">BDZ99DRAFT_475608</name>
</gene>